<sequence>MIQVFCKEKGSGKTKALMNLANSKVSSSKGNLVYIDDDTRGLLRIHKNIRFICSKDFNIHNYKDFYGFICGIISKDYDVESIFIDGILSDICNDADDFSSILNKLEYLSEKFKVDFYANVSCEENNIPDTIKKYVV</sequence>
<proteinExistence type="predicted"/>
<protein>
    <recommendedName>
        <fullName evidence="3">Twitching motility protein PilT</fullName>
    </recommendedName>
</protein>
<accession>A0A084JCD4</accession>
<reference evidence="1 2" key="1">
    <citation type="submission" date="2014-07" db="EMBL/GenBank/DDBJ databases">
        <title>Draft genome of Clostridium sulfidigenes 113A isolated from sediments associated with methane hydrate from Krishna Godavari basin.</title>
        <authorList>
            <person name="Honkalas V.S."/>
            <person name="Dabir A.P."/>
            <person name="Arora P."/>
            <person name="Dhakephalkar P.K."/>
        </authorList>
    </citation>
    <scope>NUCLEOTIDE SEQUENCE [LARGE SCALE GENOMIC DNA]</scope>
    <source>
        <strain evidence="1 2">113A</strain>
    </source>
</reference>
<evidence type="ECO:0008006" key="3">
    <source>
        <dbReference type="Google" id="ProtNLM"/>
    </source>
</evidence>
<dbReference type="Proteomes" id="UP000028542">
    <property type="component" value="Unassembled WGS sequence"/>
</dbReference>
<comment type="caution">
    <text evidence="1">The sequence shown here is derived from an EMBL/GenBank/DDBJ whole genome shotgun (WGS) entry which is preliminary data.</text>
</comment>
<keyword evidence="2" id="KW-1185">Reference proteome</keyword>
<evidence type="ECO:0000313" key="2">
    <source>
        <dbReference type="Proteomes" id="UP000028542"/>
    </source>
</evidence>
<organism evidence="1 2">
    <name type="scientific">Clostridium sulfidigenes</name>
    <dbReference type="NCBI Taxonomy" id="318464"/>
    <lineage>
        <taxon>Bacteria</taxon>
        <taxon>Bacillati</taxon>
        <taxon>Bacillota</taxon>
        <taxon>Clostridia</taxon>
        <taxon>Eubacteriales</taxon>
        <taxon>Clostridiaceae</taxon>
        <taxon>Clostridium</taxon>
    </lineage>
</organism>
<dbReference type="STRING" id="318464.IO99_09055"/>
<gene>
    <name evidence="1" type="ORF">IO99_09055</name>
</gene>
<dbReference type="AlphaFoldDB" id="A0A084JCD4"/>
<dbReference type="EMBL" id="JPMD01000020">
    <property type="protein sequence ID" value="KEZ86618.1"/>
    <property type="molecule type" value="Genomic_DNA"/>
</dbReference>
<dbReference type="RefSeq" id="WP_035132467.1">
    <property type="nucleotide sequence ID" value="NZ_JPMD01000020.1"/>
</dbReference>
<evidence type="ECO:0000313" key="1">
    <source>
        <dbReference type="EMBL" id="KEZ86618.1"/>
    </source>
</evidence>
<dbReference type="eggNOG" id="COG0593">
    <property type="taxonomic scope" value="Bacteria"/>
</dbReference>
<name>A0A084JCD4_9CLOT</name>